<evidence type="ECO:0000313" key="4">
    <source>
        <dbReference type="Proteomes" id="UP000321960"/>
    </source>
</evidence>
<name>A0A512JB88_9HYPH</name>
<evidence type="ECO:0000256" key="1">
    <source>
        <dbReference type="SAM" id="MobiDB-lite"/>
    </source>
</evidence>
<organism evidence="2 4">
    <name type="scientific">Methylobacterium oxalidis</name>
    <dbReference type="NCBI Taxonomy" id="944322"/>
    <lineage>
        <taxon>Bacteria</taxon>
        <taxon>Pseudomonadati</taxon>
        <taxon>Pseudomonadota</taxon>
        <taxon>Alphaproteobacteria</taxon>
        <taxon>Hyphomicrobiales</taxon>
        <taxon>Methylobacteriaceae</taxon>
        <taxon>Methylobacterium</taxon>
    </lineage>
</organism>
<accession>A0A512JB88</accession>
<evidence type="ECO:0000313" key="2">
    <source>
        <dbReference type="EMBL" id="GEP07223.1"/>
    </source>
</evidence>
<sequence>MAWQFKQEAAEVGSSASEARRKQKLVLSPKADVPLCAHLGQSVALSDISEADTGSRLNLDPSCVTS</sequence>
<dbReference type="Proteomes" id="UP001156856">
    <property type="component" value="Unassembled WGS sequence"/>
</dbReference>
<protein>
    <submittedName>
        <fullName evidence="2">Uncharacterized protein</fullName>
    </submittedName>
</protein>
<reference evidence="3" key="4">
    <citation type="submission" date="2023-01" db="EMBL/GenBank/DDBJ databases">
        <title>Draft genome sequence of Methylobacterium oxalidis strain NBRC 107715.</title>
        <authorList>
            <person name="Sun Q."/>
            <person name="Mori K."/>
        </authorList>
    </citation>
    <scope>NUCLEOTIDE SEQUENCE</scope>
    <source>
        <strain evidence="3">NBRC 107715</strain>
    </source>
</reference>
<evidence type="ECO:0000313" key="5">
    <source>
        <dbReference type="Proteomes" id="UP001156856"/>
    </source>
</evidence>
<comment type="caution">
    <text evidence="2">The sequence shown here is derived from an EMBL/GenBank/DDBJ whole genome shotgun (WGS) entry which is preliminary data.</text>
</comment>
<proteinExistence type="predicted"/>
<feature type="region of interest" description="Disordered" evidence="1">
    <location>
        <begin position="1"/>
        <end position="23"/>
    </location>
</feature>
<dbReference type="AlphaFoldDB" id="A0A512JB88"/>
<reference evidence="5" key="2">
    <citation type="journal article" date="2019" name="Int. J. Syst. Evol. Microbiol.">
        <title>The Global Catalogue of Microorganisms (GCM) 10K type strain sequencing project: providing services to taxonomists for standard genome sequencing and annotation.</title>
        <authorList>
            <consortium name="The Broad Institute Genomics Platform"/>
            <consortium name="The Broad Institute Genome Sequencing Center for Infectious Disease"/>
            <person name="Wu L."/>
            <person name="Ma J."/>
        </authorList>
    </citation>
    <scope>NUCLEOTIDE SEQUENCE [LARGE SCALE GENOMIC DNA]</scope>
    <source>
        <strain evidence="5">NBRC 107715</strain>
    </source>
</reference>
<evidence type="ECO:0000313" key="3">
    <source>
        <dbReference type="EMBL" id="GLS67627.1"/>
    </source>
</evidence>
<reference evidence="3" key="1">
    <citation type="journal article" date="2014" name="Int. J. Syst. Evol. Microbiol.">
        <title>Complete genome of a new Firmicutes species belonging to the dominant human colonic microbiota ('Ruminococcus bicirculans') reveals two chromosomes and a selective capacity to utilize plant glucans.</title>
        <authorList>
            <consortium name="NISC Comparative Sequencing Program"/>
            <person name="Wegmann U."/>
            <person name="Louis P."/>
            <person name="Goesmann A."/>
            <person name="Henrissat B."/>
            <person name="Duncan S.H."/>
            <person name="Flint H.J."/>
        </authorList>
    </citation>
    <scope>NUCLEOTIDE SEQUENCE</scope>
    <source>
        <strain evidence="3">NBRC 107715</strain>
    </source>
</reference>
<keyword evidence="5" id="KW-1185">Reference proteome</keyword>
<dbReference type="Proteomes" id="UP000321960">
    <property type="component" value="Unassembled WGS sequence"/>
</dbReference>
<dbReference type="EMBL" id="BSPK01000114">
    <property type="protein sequence ID" value="GLS67627.1"/>
    <property type="molecule type" value="Genomic_DNA"/>
</dbReference>
<reference evidence="2 4" key="3">
    <citation type="submission" date="2019-07" db="EMBL/GenBank/DDBJ databases">
        <title>Whole genome shotgun sequence of Methylobacterium oxalidis NBRC 107715.</title>
        <authorList>
            <person name="Hosoyama A."/>
            <person name="Uohara A."/>
            <person name="Ohji S."/>
            <person name="Ichikawa N."/>
        </authorList>
    </citation>
    <scope>NUCLEOTIDE SEQUENCE [LARGE SCALE GENOMIC DNA]</scope>
    <source>
        <strain evidence="2 4">NBRC 107715</strain>
    </source>
</reference>
<dbReference type="EMBL" id="BJZU01000141">
    <property type="protein sequence ID" value="GEP07223.1"/>
    <property type="molecule type" value="Genomic_DNA"/>
</dbReference>
<gene>
    <name evidence="3" type="ORF">GCM10007888_60110</name>
    <name evidence="2" type="ORF">MOX02_52610</name>
</gene>